<dbReference type="InterPro" id="IPR041457">
    <property type="entry name" value="CxC2_KDZ-assoc"/>
</dbReference>
<keyword evidence="4" id="KW-1185">Reference proteome</keyword>
<evidence type="ECO:0000313" key="3">
    <source>
        <dbReference type="EMBL" id="KAJ7035891.1"/>
    </source>
</evidence>
<evidence type="ECO:0000256" key="1">
    <source>
        <dbReference type="SAM" id="MobiDB-lite"/>
    </source>
</evidence>
<dbReference type="AlphaFoldDB" id="A0AAD6SZG1"/>
<dbReference type="Pfam" id="PF18803">
    <property type="entry name" value="CxC2"/>
    <property type="match status" value="1"/>
</dbReference>
<dbReference type="EMBL" id="JARJCM010000047">
    <property type="protein sequence ID" value="KAJ7035891.1"/>
    <property type="molecule type" value="Genomic_DNA"/>
</dbReference>
<feature type="domain" description="CxC2-like cysteine cluster KDZ transposase-associated" evidence="2">
    <location>
        <begin position="85"/>
        <end position="196"/>
    </location>
</feature>
<proteinExistence type="predicted"/>
<evidence type="ECO:0000313" key="4">
    <source>
        <dbReference type="Proteomes" id="UP001218188"/>
    </source>
</evidence>
<dbReference type="PANTHER" id="PTHR33104:SF2">
    <property type="entry name" value="CXC3 LIKE CYSTEINE CLUSTER DOMAIN-CONTAINING PROTEIN"/>
    <property type="match status" value="1"/>
</dbReference>
<gene>
    <name evidence="3" type="ORF">C8F04DRAFT_954397</name>
</gene>
<name>A0AAD6SZG1_9AGAR</name>
<accession>A0AAD6SZG1</accession>
<reference evidence="3" key="1">
    <citation type="submission" date="2023-03" db="EMBL/GenBank/DDBJ databases">
        <title>Massive genome expansion in bonnet fungi (Mycena s.s.) driven by repeated elements and novel gene families across ecological guilds.</title>
        <authorList>
            <consortium name="Lawrence Berkeley National Laboratory"/>
            <person name="Harder C.B."/>
            <person name="Miyauchi S."/>
            <person name="Viragh M."/>
            <person name="Kuo A."/>
            <person name="Thoen E."/>
            <person name="Andreopoulos B."/>
            <person name="Lu D."/>
            <person name="Skrede I."/>
            <person name="Drula E."/>
            <person name="Henrissat B."/>
            <person name="Morin E."/>
            <person name="Kohler A."/>
            <person name="Barry K."/>
            <person name="LaButti K."/>
            <person name="Morin E."/>
            <person name="Salamov A."/>
            <person name="Lipzen A."/>
            <person name="Mereny Z."/>
            <person name="Hegedus B."/>
            <person name="Baldrian P."/>
            <person name="Stursova M."/>
            <person name="Weitz H."/>
            <person name="Taylor A."/>
            <person name="Grigoriev I.V."/>
            <person name="Nagy L.G."/>
            <person name="Martin F."/>
            <person name="Kauserud H."/>
        </authorList>
    </citation>
    <scope>NUCLEOTIDE SEQUENCE</scope>
    <source>
        <strain evidence="3">CBHHK200</strain>
    </source>
</reference>
<dbReference type="PANTHER" id="PTHR33104">
    <property type="entry name" value="SI:DKEY-29D5.2"/>
    <property type="match status" value="1"/>
</dbReference>
<dbReference type="Pfam" id="PF18758">
    <property type="entry name" value="KDZ"/>
    <property type="match status" value="1"/>
</dbReference>
<dbReference type="Proteomes" id="UP001218188">
    <property type="component" value="Unassembled WGS sequence"/>
</dbReference>
<comment type="caution">
    <text evidence="3">The sequence shown here is derived from an EMBL/GenBank/DDBJ whole genome shotgun (WGS) entry which is preliminary data.</text>
</comment>
<dbReference type="InterPro" id="IPR040521">
    <property type="entry name" value="KDZ"/>
</dbReference>
<feature type="region of interest" description="Disordered" evidence="1">
    <location>
        <begin position="95"/>
        <end position="115"/>
    </location>
</feature>
<organism evidence="3 4">
    <name type="scientific">Mycena alexandri</name>
    <dbReference type="NCBI Taxonomy" id="1745969"/>
    <lineage>
        <taxon>Eukaryota</taxon>
        <taxon>Fungi</taxon>
        <taxon>Dikarya</taxon>
        <taxon>Basidiomycota</taxon>
        <taxon>Agaricomycotina</taxon>
        <taxon>Agaricomycetes</taxon>
        <taxon>Agaricomycetidae</taxon>
        <taxon>Agaricales</taxon>
        <taxon>Marasmiineae</taxon>
        <taxon>Mycenaceae</taxon>
        <taxon>Mycena</taxon>
    </lineage>
</organism>
<sequence>MKAFTENDNLEGFEAAIFSTRTHPTLAGNSTPDCACGAVALFRCPECTVTTTVCAVCLVKMHPNHHIHHVERWDGAGFVRVRLFDLKHEVHLGHQGFPCPQAPKDDDGQPRPTSGREMVIVDTNGIHKARVFFCHCGIPRKRDRFQLAEAGLFPGTVETPGTAFTFEVLDNFHVHNLTSKKTARDYYRALQKLTDGAFPHKVANRYREFLRVVRLWRYFTMRRRSGQSFNIDDVITTRRKNSMAVRCPACPEIGFNVEKKVVLIRLTQGCRHKYTMFLSSDGNFKLQRKRKVDDPDDIALNAGNAYFVEDSEYQGYVSKVGPADDVRSNSTIDPFTLLTSTQKCTCSELKAVRMQNIAKFKSSVVSGVVAVQCARHGLFMPGGVVDLYRGEGYAHTDYALGMALGDCHDHRWIFLTYDVYCQYFKNITTRFGKWFPSLMGFIDRLGGAVPKMHIRNHIAQCQTQWSTNFQEYLGFLIGELIEGSWAELNQFAGSTKETNQGHRHDILDDGFAQWNWDKVIQMADTLLKMYREACAAVRARSPAFDELTNATPPALVQEWEAMPKTWKIKDGKYTSPYEASIKHGPPTHRTAYEKLITAELTKSIASGEIGPGNTEFIARGLMIEQEQYVGITRRDWLLIVVRRHRINTILKTSAIDKATNAKSKLRKQFTPWRIAQVDRFPKLKSEIANRPLTTVEKEKLFFPSEFNEPARNSLGMLEAGTIEYKLREGQAYDALEEVRQAIKTFNFNVAFKISNIGGQPSNTRAQNFLRILANARVVEADRYRRARGALLQLGLSDVDANLRPLVNSDLYAKNTREMPKMGESKQVDPWIWTAGRPENMTPKEEEAWIDRVKWFRDRANRDRAVEQVELVEVKVDRTIKSFEKNAEVWKTLETRSVTGSGKAAYAHVKSLMYSKLATECAATWAKAGECLKKDEAAELKGAEEELREQGLLNAKYSVDWKVRVLRLAVKGRAKMLSRTISP</sequence>
<protein>
    <recommendedName>
        <fullName evidence="2">CxC2-like cysteine cluster KDZ transposase-associated domain-containing protein</fullName>
    </recommendedName>
</protein>
<evidence type="ECO:0000259" key="2">
    <source>
        <dbReference type="Pfam" id="PF18803"/>
    </source>
</evidence>